<keyword evidence="2" id="KW-1185">Reference proteome</keyword>
<protein>
    <submittedName>
        <fullName evidence="1">Uncharacterized protein</fullName>
    </submittedName>
</protein>
<evidence type="ECO:0000313" key="2">
    <source>
        <dbReference type="Proteomes" id="UP001176940"/>
    </source>
</evidence>
<gene>
    <name evidence="1" type="ORF">RIMI_LOCUS13620381</name>
</gene>
<organism evidence="1 2">
    <name type="scientific">Ranitomeya imitator</name>
    <name type="common">mimic poison frog</name>
    <dbReference type="NCBI Taxonomy" id="111125"/>
    <lineage>
        <taxon>Eukaryota</taxon>
        <taxon>Metazoa</taxon>
        <taxon>Chordata</taxon>
        <taxon>Craniata</taxon>
        <taxon>Vertebrata</taxon>
        <taxon>Euteleostomi</taxon>
        <taxon>Amphibia</taxon>
        <taxon>Batrachia</taxon>
        <taxon>Anura</taxon>
        <taxon>Neobatrachia</taxon>
        <taxon>Hyloidea</taxon>
        <taxon>Dendrobatidae</taxon>
        <taxon>Dendrobatinae</taxon>
        <taxon>Ranitomeya</taxon>
    </lineage>
</organism>
<reference evidence="1" key="1">
    <citation type="submission" date="2023-07" db="EMBL/GenBank/DDBJ databases">
        <authorList>
            <person name="Stuckert A."/>
        </authorList>
    </citation>
    <scope>NUCLEOTIDE SEQUENCE</scope>
</reference>
<sequence length="167" mass="19817">MAAAFSPDDSARKKRVGRRFLQYHAINIQGPGQEVDDESGSAGDKPNMTNQDYCLKFEGILNKRSMDIIIFTIEYLQKEITEMDKQIEGIQQQLTSTLTTDKFDTLKQKIDKTIDDFKNVLQERKRTKFLRDTEDYHRNTVYRWRDVNTQRDRRQYRRDTDLSRPTL</sequence>
<comment type="caution">
    <text evidence="1">The sequence shown here is derived from an EMBL/GenBank/DDBJ whole genome shotgun (WGS) entry which is preliminary data.</text>
</comment>
<name>A0ABN9LVG4_9NEOB</name>
<dbReference type="Proteomes" id="UP001176940">
    <property type="component" value="Unassembled WGS sequence"/>
</dbReference>
<proteinExistence type="predicted"/>
<accession>A0ABN9LVG4</accession>
<dbReference type="EMBL" id="CAUEEQ010033924">
    <property type="protein sequence ID" value="CAJ0951816.1"/>
    <property type="molecule type" value="Genomic_DNA"/>
</dbReference>
<evidence type="ECO:0000313" key="1">
    <source>
        <dbReference type="EMBL" id="CAJ0951816.1"/>
    </source>
</evidence>